<dbReference type="Pfam" id="PF24357">
    <property type="entry name" value="TMD0_ABC"/>
    <property type="match status" value="1"/>
</dbReference>
<evidence type="ECO:0000256" key="2">
    <source>
        <dbReference type="ARBA" id="ARBA00004651"/>
    </source>
</evidence>
<keyword evidence="13 18" id="KW-0472">Membrane</keyword>
<dbReference type="GO" id="GO:0006869">
    <property type="term" value="P:lipid transport"/>
    <property type="evidence" value="ECO:0007669"/>
    <property type="project" value="UniProtKB-KW"/>
</dbReference>
<comment type="catalytic activity">
    <reaction evidence="16">
        <text>17beta-estradiol 17-O-(beta-D-glucuronate)(in) + ATP + H2O = 17beta-estradiol 17-O-(beta-D-glucuronate)(out) + ADP + phosphate + H(+)</text>
        <dbReference type="Rhea" id="RHEA:60128"/>
        <dbReference type="ChEBI" id="CHEBI:15377"/>
        <dbReference type="ChEBI" id="CHEBI:15378"/>
        <dbReference type="ChEBI" id="CHEBI:30616"/>
        <dbReference type="ChEBI" id="CHEBI:43474"/>
        <dbReference type="ChEBI" id="CHEBI:82961"/>
        <dbReference type="ChEBI" id="CHEBI:456216"/>
    </reaction>
    <physiologicalReaction direction="left-to-right" evidence="16">
        <dbReference type="Rhea" id="RHEA:60129"/>
    </physiologicalReaction>
</comment>
<dbReference type="CDD" id="cd18595">
    <property type="entry name" value="ABC_6TM_MRP1_2_3_6_D1_like"/>
    <property type="match status" value="1"/>
</dbReference>
<organism evidence="21">
    <name type="scientific">Ixodes ricinus</name>
    <name type="common">Common tick</name>
    <name type="synonym">Acarus ricinus</name>
    <dbReference type="NCBI Taxonomy" id="34613"/>
    <lineage>
        <taxon>Eukaryota</taxon>
        <taxon>Metazoa</taxon>
        <taxon>Ecdysozoa</taxon>
        <taxon>Arthropoda</taxon>
        <taxon>Chelicerata</taxon>
        <taxon>Arachnida</taxon>
        <taxon>Acari</taxon>
        <taxon>Parasitiformes</taxon>
        <taxon>Ixodida</taxon>
        <taxon>Ixodoidea</taxon>
        <taxon>Ixodidae</taxon>
        <taxon>Ixodinae</taxon>
        <taxon>Ixodes</taxon>
    </lineage>
</organism>
<keyword evidence="4" id="KW-0813">Transport</keyword>
<dbReference type="Pfam" id="PF00664">
    <property type="entry name" value="ABC_membrane"/>
    <property type="match status" value="2"/>
</dbReference>
<evidence type="ECO:0000259" key="20">
    <source>
        <dbReference type="PROSITE" id="PS50929"/>
    </source>
</evidence>
<dbReference type="GO" id="GO:0005524">
    <property type="term" value="F:ATP binding"/>
    <property type="evidence" value="ECO:0007669"/>
    <property type="project" value="UniProtKB-KW"/>
</dbReference>
<keyword evidence="8" id="KW-0547">Nucleotide-binding</keyword>
<feature type="compositionally biased region" description="Low complexity" evidence="17">
    <location>
        <begin position="963"/>
        <end position="979"/>
    </location>
</feature>
<dbReference type="CDD" id="cd03244">
    <property type="entry name" value="ABCC_MRP_domain2"/>
    <property type="match status" value="1"/>
</dbReference>
<dbReference type="Pfam" id="PF00005">
    <property type="entry name" value="ABC_tran"/>
    <property type="match status" value="2"/>
</dbReference>
<keyword evidence="7" id="KW-0677">Repeat</keyword>
<evidence type="ECO:0000256" key="11">
    <source>
        <dbReference type="ARBA" id="ARBA00022989"/>
    </source>
</evidence>
<dbReference type="PANTHER" id="PTHR24223:SF443">
    <property type="entry name" value="MULTIDRUG-RESISTANCE LIKE PROTEIN 1, ISOFORM I"/>
    <property type="match status" value="1"/>
</dbReference>
<evidence type="ECO:0000256" key="17">
    <source>
        <dbReference type="SAM" id="MobiDB-lite"/>
    </source>
</evidence>
<evidence type="ECO:0000256" key="18">
    <source>
        <dbReference type="SAM" id="Phobius"/>
    </source>
</evidence>
<evidence type="ECO:0000256" key="13">
    <source>
        <dbReference type="ARBA" id="ARBA00023136"/>
    </source>
</evidence>
<feature type="transmembrane region" description="Helical" evidence="18">
    <location>
        <begin position="1257"/>
        <end position="1276"/>
    </location>
</feature>
<feature type="transmembrane region" description="Helical" evidence="18">
    <location>
        <begin position="478"/>
        <end position="499"/>
    </location>
</feature>
<evidence type="ECO:0000256" key="1">
    <source>
        <dbReference type="ARBA" id="ARBA00004128"/>
    </source>
</evidence>
<keyword evidence="12" id="KW-0445">Lipid transport</keyword>
<keyword evidence="6 18" id="KW-0812">Transmembrane</keyword>
<dbReference type="SUPFAM" id="SSF52540">
    <property type="entry name" value="P-loop containing nucleoside triphosphate hydrolases"/>
    <property type="match status" value="2"/>
</dbReference>
<dbReference type="PROSITE" id="PS50929">
    <property type="entry name" value="ABC_TM1F"/>
    <property type="match status" value="2"/>
</dbReference>
<dbReference type="InterPro" id="IPR017871">
    <property type="entry name" value="ABC_transporter-like_CS"/>
</dbReference>
<keyword evidence="9" id="KW-0067">ATP-binding</keyword>
<feature type="transmembrane region" description="Helical" evidence="18">
    <location>
        <begin position="66"/>
        <end position="87"/>
    </location>
</feature>
<evidence type="ECO:0000256" key="6">
    <source>
        <dbReference type="ARBA" id="ARBA00022692"/>
    </source>
</evidence>
<comment type="catalytic activity">
    <reaction evidence="15">
        <text>leukotriene C4(in) + ATP + H2O = leukotriene C4(out) + ADP + phosphate + H(+)</text>
        <dbReference type="Rhea" id="RHEA:38963"/>
        <dbReference type="ChEBI" id="CHEBI:15377"/>
        <dbReference type="ChEBI" id="CHEBI:15378"/>
        <dbReference type="ChEBI" id="CHEBI:30616"/>
        <dbReference type="ChEBI" id="CHEBI:43474"/>
        <dbReference type="ChEBI" id="CHEBI:57973"/>
        <dbReference type="ChEBI" id="CHEBI:456216"/>
    </reaction>
    <physiologicalReaction direction="left-to-right" evidence="15">
        <dbReference type="Rhea" id="RHEA:38964"/>
    </physiologicalReaction>
</comment>
<evidence type="ECO:0000256" key="9">
    <source>
        <dbReference type="ARBA" id="ARBA00022840"/>
    </source>
</evidence>
<dbReference type="GO" id="GO:0016887">
    <property type="term" value="F:ATP hydrolysis activity"/>
    <property type="evidence" value="ECO:0007669"/>
    <property type="project" value="InterPro"/>
</dbReference>
<dbReference type="FunFam" id="3.40.50.300:FF:000293">
    <property type="entry name" value="ATP binding cassette subfamily C member 1"/>
    <property type="match status" value="1"/>
</dbReference>
<evidence type="ECO:0000256" key="4">
    <source>
        <dbReference type="ARBA" id="ARBA00022448"/>
    </source>
</evidence>
<dbReference type="FunFam" id="3.40.50.300:FF:000074">
    <property type="entry name" value="Multidrug resistance-associated protein 5 isoform 1"/>
    <property type="match status" value="1"/>
</dbReference>
<comment type="similarity">
    <text evidence="3">Belongs to the ABC transporter superfamily. ABCC family. Conjugate transporter (TC 3.A.1.208) subfamily.</text>
</comment>
<feature type="transmembrane region" description="Helical" evidence="18">
    <location>
        <begin position="1137"/>
        <end position="1160"/>
    </location>
</feature>
<evidence type="ECO:0000259" key="19">
    <source>
        <dbReference type="PROSITE" id="PS50893"/>
    </source>
</evidence>
<evidence type="ECO:0000256" key="7">
    <source>
        <dbReference type="ARBA" id="ARBA00022737"/>
    </source>
</evidence>
<feature type="region of interest" description="Disordered" evidence="17">
    <location>
        <begin position="940"/>
        <end position="989"/>
    </location>
</feature>
<feature type="domain" description="ABC transporter" evidence="19">
    <location>
        <begin position="1345"/>
        <end position="1579"/>
    </location>
</feature>
<feature type="transmembrane region" description="Helical" evidence="18">
    <location>
        <begin position="1012"/>
        <end position="1033"/>
    </location>
</feature>
<dbReference type="Gene3D" id="1.20.1560.10">
    <property type="entry name" value="ABC transporter type 1, transmembrane domain"/>
    <property type="match status" value="2"/>
</dbReference>
<dbReference type="SUPFAM" id="SSF90123">
    <property type="entry name" value="ABC transporter transmembrane region"/>
    <property type="match status" value="2"/>
</dbReference>
<feature type="non-terminal residue" evidence="21">
    <location>
        <position position="1"/>
    </location>
</feature>
<dbReference type="SMART" id="SM00382">
    <property type="entry name" value="AAA"/>
    <property type="match status" value="2"/>
</dbReference>
<evidence type="ECO:0000256" key="8">
    <source>
        <dbReference type="ARBA" id="ARBA00022741"/>
    </source>
</evidence>
<dbReference type="GO" id="GO:0005886">
    <property type="term" value="C:plasma membrane"/>
    <property type="evidence" value="ECO:0007669"/>
    <property type="project" value="UniProtKB-SubCell"/>
</dbReference>
<evidence type="ECO:0000256" key="3">
    <source>
        <dbReference type="ARBA" id="ARBA00009726"/>
    </source>
</evidence>
<dbReference type="CDD" id="cd03250">
    <property type="entry name" value="ABCC_MRP_domain1"/>
    <property type="match status" value="1"/>
</dbReference>
<dbReference type="Gene3D" id="3.40.50.300">
    <property type="entry name" value="P-loop containing nucleotide triphosphate hydrolases"/>
    <property type="match status" value="2"/>
</dbReference>
<feature type="transmembrane region" description="Helical" evidence="18">
    <location>
        <begin position="330"/>
        <end position="348"/>
    </location>
</feature>
<dbReference type="CDD" id="cd18603">
    <property type="entry name" value="ABC_6TM_MRP1_2_3_6_D2_like"/>
    <property type="match status" value="1"/>
</dbReference>
<dbReference type="InterPro" id="IPR005292">
    <property type="entry name" value="MRP"/>
</dbReference>
<feature type="transmembrane region" description="Helical" evidence="18">
    <location>
        <begin position="107"/>
        <end position="128"/>
    </location>
</feature>
<evidence type="ECO:0000256" key="10">
    <source>
        <dbReference type="ARBA" id="ARBA00022967"/>
    </source>
</evidence>
<comment type="catalytic activity">
    <reaction evidence="14">
        <text>ATP + H2O + xenobioticSide 1 = ADP + phosphate + xenobioticSide 2.</text>
        <dbReference type="EC" id="7.6.2.2"/>
    </reaction>
</comment>
<feature type="transmembrane region" description="Helical" evidence="18">
    <location>
        <begin position="184"/>
        <end position="206"/>
    </location>
</feature>
<feature type="transmembrane region" description="Helical" evidence="18">
    <location>
        <begin position="38"/>
        <end position="59"/>
    </location>
</feature>
<feature type="transmembrane region" description="Helical" evidence="18">
    <location>
        <begin position="1068"/>
        <end position="1091"/>
    </location>
</feature>
<evidence type="ECO:0000256" key="15">
    <source>
        <dbReference type="ARBA" id="ARBA00047523"/>
    </source>
</evidence>
<proteinExistence type="evidence at transcript level"/>
<sequence length="1584" mass="176146">LSSMAMPLDDFCGSKFWDFDQSWNTTDPDLSVCFQDTILVWVPCGFLWLFAPLETYLLLKSSSRLIPWTALNIAKLLITLSLFLISLAEFSYAGHAALSEGVALPSVYFYTPFLKLATFLLAATLLLAGKKRGIRSSGTLFLFWFLLLLCGLVAYRSHLKHALAADPGDNDESYHLPNERVGQAFFFGTYMAYYPLVLVQFLLNCFADTKPVYRQHAPSSEEKECPESGASFLSRLLFSWFDSLAYQGFRKPLEPTDLWTLNFKDRTDQVVPTFDRHWQTEVSRVASTKERTDVAASFHNHVNHEGEVKFSEPSNKSAGAKPSQLSIVRALAKTFGPMFVAGSVLKLGTDTLQFVSPQILRAMIGFVGSGEPLWKGIFYAVLMFATATLQSLLLSAYFQRMYIVGMRIRTCLISAIYRKSLVLSNAAKKESTTGEIVNLMSNDAQKFMELMVFLNMLWSAPFQIALALYFLWDLLGVAVLSGVGVMVLMVPINGFLAAYSKKLQTRQMKHKDERIKLMNEILGGMKVLKLYAWERSFEKQVQDIRAKEVANLRTMAYLSSVLSFIWNCAPFLVSLMSFMTYVLMSNENVLGPQKAFVSLTLFNILRFPLSMLPMLISMLVQASVSVKRMNKYLGNEELEEYVTHEKDDVNPVTVEYGSFAWTRDEEPVLRDVNIKIPKGKLVALVGQVGAGKSSLLSALLGDMERIQGTVNIHGSVAYIAQQAWIQNATVRDNILFQKPMERERYNRTLEQCALKADLSVLPGGDMTEIGEKGINLSGGQKQRVSLARAVYSDTDIYFLDDPLSAVDSHVGRHIFENVIGPNGALKNKTRVLVTHGISYLPQVDHILVLKDGRVEEQGSYKELLSQKGAFAEVLLQFLREESQEDDLLDTDPNIVEELILQVGNPEINRQLSLRKSSEELSVAERKEFLRSLSRQLSESASVESTPVRTGSMDLSQRKGSNASSLQSNRTLSRSRSRSQATLKGEKGAVEAEPTKLVQAEVAETGQVKWRVYFAYFGAIGAAWLVPIVLMNVASSAFSLGSNLWLTAWSNDPPLPDGTQDLGKRDLRLGVYGGLGLGQGLTILFGSLALSLGSLKGAMFLHNGLLANILRSPMAFFDTTPLGRVVNRFSKDVDTMDIAIPMTVRAWLMCVLQVVSTLLIISISTPIFMAVAVPIGILYYFIQLFYIATSRQLKRLESVTRSPIYTHFSETLSGVSTIRAYGAQERFVLESNHRVDYNQMCYYPSTISNRWLAVRLEFCGNLIVLFAALFSVFGSQALDGGTVGLSLSYALSITATMNWMVRMSCEFETNIVAVERIMEYTRSPTEAAWEVPGSKPALDWPMGGQVQFADYSTRYREGMDLVIKDITVSINAGEKVGVVGRTGAGKSSLMLSLFRIVEPAKGTIFIDGVDVTKIGLHDLRSKLTIIPQDPILFSGTLRTNLDPFGEKSDTELWSALELSHLKTFVSGLDKGLEYQVAEGGENLSVGQRQLVCLARALLRKSKVLVLDEATAAVDMETDSLIQQTIRKEFTGCTVLTIAHRLNTIMDYDRILVLEQGRVAEFDTPSNLLANESSIFYSMAKDADLA</sequence>
<feature type="transmembrane region" description="Helical" evidence="18">
    <location>
        <begin position="595"/>
        <end position="620"/>
    </location>
</feature>
<evidence type="ECO:0000256" key="14">
    <source>
        <dbReference type="ARBA" id="ARBA00034018"/>
    </source>
</evidence>
<evidence type="ECO:0000256" key="12">
    <source>
        <dbReference type="ARBA" id="ARBA00023055"/>
    </source>
</evidence>
<accession>V5HIF4</accession>
<feature type="transmembrane region" description="Helical" evidence="18">
    <location>
        <begin position="555"/>
        <end position="583"/>
    </location>
</feature>
<reference evidence="21" key="1">
    <citation type="journal article" date="2015" name="Sci. Rep.">
        <title>Tissue- and time-dependent transcription in Ixodes ricinus salivary glands and midguts when blood feeding on the vertebrate host.</title>
        <authorList>
            <person name="Kotsyfakis M."/>
            <person name="Schwarz A."/>
            <person name="Erhart J."/>
            <person name="Ribeiro J.M."/>
        </authorList>
    </citation>
    <scope>NUCLEOTIDE SEQUENCE</scope>
    <source>
        <tissue evidence="21">Salivary gland and midgut</tissue>
    </source>
</reference>
<dbReference type="EMBL" id="GANP01009436">
    <property type="protein sequence ID" value="JAB75032.1"/>
    <property type="molecule type" value="mRNA"/>
</dbReference>
<dbReference type="PROSITE" id="PS50893">
    <property type="entry name" value="ABC_TRANSPORTER_2"/>
    <property type="match status" value="2"/>
</dbReference>
<keyword evidence="10" id="KW-1278">Translocase</keyword>
<dbReference type="NCBIfam" id="TIGR00957">
    <property type="entry name" value="MRP_assoc_pro"/>
    <property type="match status" value="1"/>
</dbReference>
<feature type="compositionally biased region" description="Polar residues" evidence="17">
    <location>
        <begin position="940"/>
        <end position="962"/>
    </location>
</feature>
<dbReference type="GO" id="GO:0005774">
    <property type="term" value="C:vacuolar membrane"/>
    <property type="evidence" value="ECO:0007669"/>
    <property type="project" value="UniProtKB-SubCell"/>
</dbReference>
<dbReference type="InterPro" id="IPR056227">
    <property type="entry name" value="TMD0_ABC"/>
</dbReference>
<feature type="transmembrane region" description="Helical" evidence="18">
    <location>
        <begin position="377"/>
        <end position="398"/>
    </location>
</feature>
<evidence type="ECO:0000256" key="16">
    <source>
        <dbReference type="ARBA" id="ARBA00047576"/>
    </source>
</evidence>
<dbReference type="InterPro" id="IPR036640">
    <property type="entry name" value="ABC1_TM_sf"/>
</dbReference>
<dbReference type="GO" id="GO:0008559">
    <property type="term" value="F:ABC-type xenobiotic transporter activity"/>
    <property type="evidence" value="ECO:0007669"/>
    <property type="project" value="UniProtKB-EC"/>
</dbReference>
<keyword evidence="5" id="KW-1003">Cell membrane</keyword>
<comment type="subcellular location">
    <subcellularLocation>
        <location evidence="2">Cell membrane</location>
        <topology evidence="2">Multi-pass membrane protein</topology>
    </subcellularLocation>
    <subcellularLocation>
        <location evidence="1">Vacuole membrane</location>
        <topology evidence="1">Multi-pass membrane protein</topology>
    </subcellularLocation>
</comment>
<evidence type="ECO:0000313" key="21">
    <source>
        <dbReference type="EMBL" id="JAB75032.1"/>
    </source>
</evidence>
<dbReference type="FunFam" id="1.20.1560.10:FF:000001">
    <property type="entry name" value="ATP-binding cassette subfamily C member 1"/>
    <property type="match status" value="1"/>
</dbReference>
<dbReference type="FunFam" id="1.20.1560.10:FF:000007">
    <property type="entry name" value="ATP-binding cassette subfamily C member 1"/>
    <property type="match status" value="1"/>
</dbReference>
<dbReference type="PANTHER" id="PTHR24223">
    <property type="entry name" value="ATP-BINDING CASSETTE SUB-FAMILY C"/>
    <property type="match status" value="1"/>
</dbReference>
<feature type="domain" description="ABC transmembrane type-1" evidence="20">
    <location>
        <begin position="340"/>
        <end position="621"/>
    </location>
</feature>
<name>V5HIF4_IXORI</name>
<dbReference type="InterPro" id="IPR003439">
    <property type="entry name" value="ABC_transporter-like_ATP-bd"/>
</dbReference>
<feature type="transmembrane region" description="Helical" evidence="18">
    <location>
        <begin position="1166"/>
        <end position="1187"/>
    </location>
</feature>
<feature type="transmembrane region" description="Helical" evidence="18">
    <location>
        <begin position="450"/>
        <end position="472"/>
    </location>
</feature>
<dbReference type="PROSITE" id="PS00211">
    <property type="entry name" value="ABC_TRANSPORTER_1"/>
    <property type="match status" value="2"/>
</dbReference>
<protein>
    <submittedName>
        <fullName evidence="21">Putative abc transporter c family member</fullName>
    </submittedName>
</protein>
<dbReference type="InterPro" id="IPR027417">
    <property type="entry name" value="P-loop_NTPase"/>
</dbReference>
<feature type="domain" description="ABC transmembrane type-1" evidence="20">
    <location>
        <begin position="1027"/>
        <end position="1308"/>
    </location>
</feature>
<feature type="transmembrane region" description="Helical" evidence="18">
    <location>
        <begin position="140"/>
        <end position="158"/>
    </location>
</feature>
<evidence type="ECO:0000256" key="5">
    <source>
        <dbReference type="ARBA" id="ARBA00022475"/>
    </source>
</evidence>
<dbReference type="InterPro" id="IPR003593">
    <property type="entry name" value="AAA+_ATPase"/>
</dbReference>
<dbReference type="InterPro" id="IPR011527">
    <property type="entry name" value="ABC1_TM_dom"/>
</dbReference>
<feature type="domain" description="ABC transporter" evidence="19">
    <location>
        <begin position="654"/>
        <end position="876"/>
    </location>
</feature>
<dbReference type="InterPro" id="IPR050173">
    <property type="entry name" value="ABC_transporter_C-like"/>
</dbReference>
<keyword evidence="11 18" id="KW-1133">Transmembrane helix</keyword>